<reference evidence="4" key="1">
    <citation type="submission" date="2013-01" db="EMBL/GenBank/DDBJ databases">
        <title>Draft Genome Sequence of a Mulberry Tree, Morus notabilis C.K. Schneid.</title>
        <authorList>
            <person name="He N."/>
            <person name="Zhao S."/>
        </authorList>
    </citation>
    <scope>NUCLEOTIDE SEQUENCE</scope>
</reference>
<evidence type="ECO:0000256" key="2">
    <source>
        <dbReference type="SAM" id="Phobius"/>
    </source>
</evidence>
<name>W9RTF4_9ROSA</name>
<keyword evidence="2" id="KW-0472">Membrane</keyword>
<proteinExistence type="predicted"/>
<sequence length="113" mass="12332">MMNDNNNETNNETSNDGAASDAGTYQQSATINGSSQFANSSFFTGGFQPTTTHTPYNPLHPMPSLYSTTIMVIPVISTVALVSVALPDQQTANPPYRQREWQEVMKATKKCLL</sequence>
<accession>W9RTF4</accession>
<evidence type="ECO:0000313" key="4">
    <source>
        <dbReference type="Proteomes" id="UP000030645"/>
    </source>
</evidence>
<evidence type="ECO:0000313" key="3">
    <source>
        <dbReference type="EMBL" id="EXB69110.1"/>
    </source>
</evidence>
<evidence type="ECO:0000256" key="1">
    <source>
        <dbReference type="SAM" id="MobiDB-lite"/>
    </source>
</evidence>
<dbReference type="EMBL" id="KE344582">
    <property type="protein sequence ID" value="EXB69110.1"/>
    <property type="molecule type" value="Genomic_DNA"/>
</dbReference>
<dbReference type="AlphaFoldDB" id="W9RTF4"/>
<protein>
    <submittedName>
        <fullName evidence="3">Uncharacterized protein</fullName>
    </submittedName>
</protein>
<feature type="region of interest" description="Disordered" evidence="1">
    <location>
        <begin position="1"/>
        <end position="30"/>
    </location>
</feature>
<feature type="transmembrane region" description="Helical" evidence="2">
    <location>
        <begin position="65"/>
        <end position="86"/>
    </location>
</feature>
<organism evidence="3 4">
    <name type="scientific">Morus notabilis</name>
    <dbReference type="NCBI Taxonomy" id="981085"/>
    <lineage>
        <taxon>Eukaryota</taxon>
        <taxon>Viridiplantae</taxon>
        <taxon>Streptophyta</taxon>
        <taxon>Embryophyta</taxon>
        <taxon>Tracheophyta</taxon>
        <taxon>Spermatophyta</taxon>
        <taxon>Magnoliopsida</taxon>
        <taxon>eudicotyledons</taxon>
        <taxon>Gunneridae</taxon>
        <taxon>Pentapetalae</taxon>
        <taxon>rosids</taxon>
        <taxon>fabids</taxon>
        <taxon>Rosales</taxon>
        <taxon>Moraceae</taxon>
        <taxon>Moreae</taxon>
        <taxon>Morus</taxon>
    </lineage>
</organism>
<dbReference type="Proteomes" id="UP000030645">
    <property type="component" value="Unassembled WGS sequence"/>
</dbReference>
<keyword evidence="2" id="KW-1133">Transmembrane helix</keyword>
<feature type="compositionally biased region" description="Low complexity" evidence="1">
    <location>
        <begin position="1"/>
        <end position="16"/>
    </location>
</feature>
<keyword evidence="4" id="KW-1185">Reference proteome</keyword>
<keyword evidence="2" id="KW-0812">Transmembrane</keyword>
<gene>
    <name evidence="3" type="ORF">L484_017388</name>
</gene>